<dbReference type="EMBL" id="LR134182">
    <property type="protein sequence ID" value="VEB42944.1"/>
    <property type="molecule type" value="Genomic_DNA"/>
</dbReference>
<accession>A0A447TDI7</accession>
<organism evidence="1 2">
    <name type="scientific">Chromobacterium violaceum</name>
    <dbReference type="NCBI Taxonomy" id="536"/>
    <lineage>
        <taxon>Bacteria</taxon>
        <taxon>Pseudomonadati</taxon>
        <taxon>Pseudomonadota</taxon>
        <taxon>Betaproteobacteria</taxon>
        <taxon>Neisseriales</taxon>
        <taxon>Chromobacteriaceae</taxon>
        <taxon>Chromobacterium</taxon>
    </lineage>
</organism>
<gene>
    <name evidence="1" type="ORF">NCTC9695_03398</name>
</gene>
<evidence type="ECO:0000313" key="2">
    <source>
        <dbReference type="Proteomes" id="UP000275777"/>
    </source>
</evidence>
<sequence length="82" mass="8763">MIANASAAPAAALINVNCRALQAANSGCYAVHALAGFRVHFQFPRTRRRVDNLIVLARSKGDALARANNMLPDCLPTGMSRL</sequence>
<proteinExistence type="predicted"/>
<protein>
    <submittedName>
        <fullName evidence="1">Uncharacterized protein</fullName>
    </submittedName>
</protein>
<dbReference type="AlphaFoldDB" id="A0A447TDI7"/>
<evidence type="ECO:0000313" key="1">
    <source>
        <dbReference type="EMBL" id="VEB42944.1"/>
    </source>
</evidence>
<reference evidence="1 2" key="1">
    <citation type="submission" date="2018-12" db="EMBL/GenBank/DDBJ databases">
        <authorList>
            <consortium name="Pathogen Informatics"/>
        </authorList>
    </citation>
    <scope>NUCLEOTIDE SEQUENCE [LARGE SCALE GENOMIC DNA]</scope>
    <source>
        <strain evidence="1 2">NCTC9695</strain>
    </source>
</reference>
<dbReference type="Proteomes" id="UP000275777">
    <property type="component" value="Chromosome"/>
</dbReference>
<name>A0A447TDI7_CHRVL</name>